<dbReference type="EC" id="7.1.2.2" evidence="8"/>
<dbReference type="Gene3D" id="1.10.1140.10">
    <property type="entry name" value="Bovine Mitochondrial F1-atpase, Atp Synthase Beta Chain, Chain D, domain 3"/>
    <property type="match status" value="1"/>
</dbReference>
<organism evidence="10 11">
    <name type="scientific">Candidatus Lokiarchaeum ossiferum</name>
    <dbReference type="NCBI Taxonomy" id="2951803"/>
    <lineage>
        <taxon>Archaea</taxon>
        <taxon>Promethearchaeati</taxon>
        <taxon>Promethearchaeota</taxon>
        <taxon>Promethearchaeia</taxon>
        <taxon>Promethearchaeales</taxon>
        <taxon>Promethearchaeaceae</taxon>
        <taxon>Candidatus Lokiarchaeum</taxon>
    </lineage>
</organism>
<sequence>MRDDAGVKGVITSINGSVIKVEGFHNQAVGDMVEVSLDLHLTGEIIKIIDNVSIIQCYEETAGLNLNAIVTNHCYPLSMELGPGMLNSIFDGIQRPLTSIADMTGDFIDRGMSVDALNRKTMWDFNPTINEGSQVKAGDIIGYVHEFSLEHKIMVPPNISGVIQEIKPGKFTLTDVIYKIKDSRGELREFSLLTKWPIRSPRPVKKRKIPQRPLLTGTRVFDLLFPVARGGVVAVPGGFGTGKTVVQHSLAKFADADVIVYIGCGERGNEMADLLNTFPFLEDPVNNRPLMERTIMIANTSNMPVSAREASIFSGITMAEYWRDMGNHVLLLADSTSRWAEALRELSGRLEELPIEGGYPAYLATRLSNFYERAGLVEVLGSPSRMGSITIVGAVSPPGGDFSEPVTTNTKRFVKAFWALDARLAYARHYPSVNWVNSYSLYDNLATFWESNIATGWQESRKVVSIILSKAEELNNIAKLIGPENLPPDQQLVLFMASLIKDGFLIQNGFNENDRFSSPEKTMKLISVILEFYDRSLKKIRKGVPFFRIREMHCLQSLRRARLDIGPKDLYKFEEIFQEITHDFEGLKAQYEELL</sequence>
<dbReference type="NCBIfam" id="NF003220">
    <property type="entry name" value="PRK04192.1"/>
    <property type="match status" value="1"/>
</dbReference>
<dbReference type="InterPro" id="IPR055190">
    <property type="entry name" value="ATP-synt_VA_C"/>
</dbReference>
<comment type="catalytic activity">
    <reaction evidence="8">
        <text>ATP + H2O + 4 H(+)(in) = ADP + phosphate + 5 H(+)(out)</text>
        <dbReference type="Rhea" id="RHEA:57720"/>
        <dbReference type="ChEBI" id="CHEBI:15377"/>
        <dbReference type="ChEBI" id="CHEBI:15378"/>
        <dbReference type="ChEBI" id="CHEBI:30616"/>
        <dbReference type="ChEBI" id="CHEBI:43474"/>
        <dbReference type="ChEBI" id="CHEBI:456216"/>
        <dbReference type="EC" id="7.1.2.2"/>
    </reaction>
</comment>
<feature type="binding site" evidence="8">
    <location>
        <begin position="237"/>
        <end position="244"/>
    </location>
    <ligand>
        <name>ATP</name>
        <dbReference type="ChEBI" id="CHEBI:30616"/>
    </ligand>
</feature>
<accession>A0ABY6HWR2</accession>
<keyword evidence="8" id="KW-0375">Hydrogen ion transport</keyword>
<evidence type="ECO:0000313" key="11">
    <source>
        <dbReference type="Proteomes" id="UP001208689"/>
    </source>
</evidence>
<evidence type="ECO:0000256" key="1">
    <source>
        <dbReference type="ARBA" id="ARBA00008936"/>
    </source>
</evidence>
<evidence type="ECO:0000256" key="6">
    <source>
        <dbReference type="ARBA" id="ARBA00023065"/>
    </source>
</evidence>
<dbReference type="SUPFAM" id="SSF47917">
    <property type="entry name" value="C-terminal domain of alpha and beta subunits of F1 ATP synthase"/>
    <property type="match status" value="1"/>
</dbReference>
<evidence type="ECO:0000259" key="9">
    <source>
        <dbReference type="SMART" id="SM00382"/>
    </source>
</evidence>
<dbReference type="InterPro" id="IPR023366">
    <property type="entry name" value="ATP_synth_asu-like_sf"/>
</dbReference>
<dbReference type="Gene3D" id="2.40.30.20">
    <property type="match status" value="1"/>
</dbReference>
<dbReference type="SUPFAM" id="SSF52540">
    <property type="entry name" value="P-loop containing nucleoside triphosphate hydrolases"/>
    <property type="match status" value="1"/>
</dbReference>
<evidence type="ECO:0000256" key="8">
    <source>
        <dbReference type="HAMAP-Rule" id="MF_00309"/>
    </source>
</evidence>
<evidence type="ECO:0000313" key="10">
    <source>
        <dbReference type="EMBL" id="UYP47855.1"/>
    </source>
</evidence>
<keyword evidence="8" id="KW-1003">Cell membrane</keyword>
<dbReference type="Gene3D" id="3.40.50.300">
    <property type="entry name" value="P-loop containing nucleotide triphosphate hydrolases"/>
    <property type="match status" value="1"/>
</dbReference>
<comment type="similarity">
    <text evidence="1 8">Belongs to the ATPase alpha/beta chains family.</text>
</comment>
<dbReference type="Gene3D" id="2.40.50.100">
    <property type="match status" value="1"/>
</dbReference>
<evidence type="ECO:0000256" key="7">
    <source>
        <dbReference type="ARBA" id="ARBA00023310"/>
    </source>
</evidence>
<keyword evidence="5 8" id="KW-1278">Translocase</keyword>
<keyword evidence="3 8" id="KW-0547">Nucleotide-binding</keyword>
<dbReference type="CDD" id="cd18111">
    <property type="entry name" value="ATP-synt_V_A-type_alpha_C"/>
    <property type="match status" value="1"/>
</dbReference>
<comment type="subcellular location">
    <subcellularLocation>
        <location evidence="8">Cell membrane</location>
        <topology evidence="8">Peripheral membrane protein</topology>
    </subcellularLocation>
</comment>
<keyword evidence="4 8" id="KW-0067">ATP-binding</keyword>
<dbReference type="Pfam" id="PF16886">
    <property type="entry name" value="ATP-synt_ab_Xtn"/>
    <property type="match status" value="1"/>
</dbReference>
<reference evidence="10" key="1">
    <citation type="submission" date="2022-09" db="EMBL/GenBank/DDBJ databases">
        <title>Actin cytoskeleton and complex cell architecture in an #Asgard archaeon.</title>
        <authorList>
            <person name="Ponce Toledo R.I."/>
            <person name="Schleper C."/>
            <person name="Rodrigues Oliveira T."/>
            <person name="Wollweber F."/>
            <person name="Xu J."/>
            <person name="Rittmann S."/>
            <person name="Klingl A."/>
            <person name="Pilhofer M."/>
        </authorList>
    </citation>
    <scope>NUCLEOTIDE SEQUENCE</scope>
    <source>
        <strain evidence="10">B-35</strain>
    </source>
</reference>
<dbReference type="InterPro" id="IPR020003">
    <property type="entry name" value="ATPase_a/bsu_AS"/>
</dbReference>
<dbReference type="InterPro" id="IPR003593">
    <property type="entry name" value="AAA+_ATPase"/>
</dbReference>
<proteinExistence type="inferred from homology"/>
<dbReference type="InterPro" id="IPR000194">
    <property type="entry name" value="ATPase_F1/V1/A1_a/bsu_nucl-bd"/>
</dbReference>
<name>A0ABY6HWR2_9ARCH</name>
<dbReference type="PROSITE" id="PS00152">
    <property type="entry name" value="ATPASE_ALPHA_BETA"/>
    <property type="match status" value="1"/>
</dbReference>
<dbReference type="InterPro" id="IPR027417">
    <property type="entry name" value="P-loop_NTPase"/>
</dbReference>
<keyword evidence="8" id="KW-0472">Membrane</keyword>
<dbReference type="PANTHER" id="PTHR43607:SF1">
    <property type="entry name" value="H(+)-TRANSPORTING TWO-SECTOR ATPASE"/>
    <property type="match status" value="1"/>
</dbReference>
<dbReference type="SMART" id="SM00382">
    <property type="entry name" value="AAA"/>
    <property type="match status" value="1"/>
</dbReference>
<keyword evidence="7 8" id="KW-0066">ATP synthesis</keyword>
<dbReference type="InterPro" id="IPR024034">
    <property type="entry name" value="ATPase_F1/V1_b/a_C"/>
</dbReference>
<evidence type="ECO:0000256" key="4">
    <source>
        <dbReference type="ARBA" id="ARBA00022840"/>
    </source>
</evidence>
<dbReference type="Proteomes" id="UP001208689">
    <property type="component" value="Chromosome"/>
</dbReference>
<evidence type="ECO:0000256" key="2">
    <source>
        <dbReference type="ARBA" id="ARBA00022448"/>
    </source>
</evidence>
<evidence type="ECO:0000256" key="3">
    <source>
        <dbReference type="ARBA" id="ARBA00022741"/>
    </source>
</evidence>
<dbReference type="PANTHER" id="PTHR43607">
    <property type="entry name" value="V-TYPE PROTON ATPASE CATALYTIC SUBUNIT A"/>
    <property type="match status" value="1"/>
</dbReference>
<dbReference type="InterPro" id="IPR022878">
    <property type="entry name" value="V-ATPase_asu"/>
</dbReference>
<evidence type="ECO:0000256" key="5">
    <source>
        <dbReference type="ARBA" id="ARBA00022967"/>
    </source>
</evidence>
<keyword evidence="6 8" id="KW-0406">Ion transport</keyword>
<comment type="function">
    <text evidence="8">Component of the A-type ATP synthase that produces ATP from ADP in the presence of a proton gradient across the membrane. The A chain is the catalytic subunit.</text>
</comment>
<dbReference type="HAMAP" id="MF_00309">
    <property type="entry name" value="ATP_synth_A_arch"/>
    <property type="match status" value="1"/>
</dbReference>
<keyword evidence="2 8" id="KW-0813">Transport</keyword>
<dbReference type="Pfam" id="PF22919">
    <property type="entry name" value="ATP-synt_VA_C"/>
    <property type="match status" value="1"/>
</dbReference>
<protein>
    <recommendedName>
        <fullName evidence="8">A-type ATP synthase subunit A</fullName>
        <ecNumber evidence="8">7.1.2.2</ecNumber>
    </recommendedName>
</protein>
<dbReference type="InterPro" id="IPR031686">
    <property type="entry name" value="ATP-synth_a_Xtn"/>
</dbReference>
<keyword evidence="11" id="KW-1185">Reference proteome</keyword>
<feature type="domain" description="AAA+ ATPase" evidence="9">
    <location>
        <begin position="229"/>
        <end position="417"/>
    </location>
</feature>
<dbReference type="EMBL" id="CP104013">
    <property type="protein sequence ID" value="UYP47855.1"/>
    <property type="molecule type" value="Genomic_DNA"/>
</dbReference>
<dbReference type="CDD" id="cd01134">
    <property type="entry name" value="V_A-ATPase_A"/>
    <property type="match status" value="1"/>
</dbReference>
<dbReference type="Pfam" id="PF00006">
    <property type="entry name" value="ATP-synt_ab"/>
    <property type="match status" value="1"/>
</dbReference>
<comment type="subunit">
    <text evidence="8">Has multiple subunits with at least A(3), B(3), C, D, E, F, H, I and proteolipid K(x).</text>
</comment>
<gene>
    <name evidence="8" type="primary">atpA</name>
    <name evidence="10" type="ORF">NEF87_004140</name>
</gene>